<dbReference type="STRING" id="94237.ENSMMOP00000022186"/>
<dbReference type="Ensembl" id="ENSMMOT00000022554.1">
    <property type="protein sequence ID" value="ENSMMOP00000022186.1"/>
    <property type="gene ID" value="ENSMMOG00000016857.1"/>
</dbReference>
<evidence type="ECO:0000256" key="3">
    <source>
        <dbReference type="ARBA" id="ARBA00012452"/>
    </source>
</evidence>
<keyword evidence="4" id="KW-0808">Transferase</keyword>
<accession>A0A3Q3XGK1</accession>
<dbReference type="Proteomes" id="UP000261620">
    <property type="component" value="Unplaced"/>
</dbReference>
<keyword evidence="5" id="KW-1133">Transmembrane helix</keyword>
<dbReference type="GO" id="GO:0042178">
    <property type="term" value="P:xenobiotic catabolic process"/>
    <property type="evidence" value="ECO:0007669"/>
    <property type="project" value="UniProtKB-ARBA"/>
</dbReference>
<dbReference type="EC" id="2.5.1.18" evidence="3"/>
<comment type="similarity">
    <text evidence="1">Belongs to the GST superfamily. Mu family.</text>
</comment>
<dbReference type="InterPro" id="IPR003081">
    <property type="entry name" value="GST_mu"/>
</dbReference>
<dbReference type="GO" id="GO:0004364">
    <property type="term" value="F:glutathione transferase activity"/>
    <property type="evidence" value="ECO:0007669"/>
    <property type="project" value="UniProtKB-EC"/>
</dbReference>
<protein>
    <recommendedName>
        <fullName evidence="3">glutathione transferase</fullName>
        <ecNumber evidence="3">2.5.1.18</ecNumber>
    </recommendedName>
</protein>
<reference evidence="7" key="2">
    <citation type="submission" date="2025-09" db="UniProtKB">
        <authorList>
            <consortium name="Ensembl"/>
        </authorList>
    </citation>
    <scope>IDENTIFICATION</scope>
</reference>
<evidence type="ECO:0000313" key="8">
    <source>
        <dbReference type="Proteomes" id="UP000261620"/>
    </source>
</evidence>
<dbReference type="InterPro" id="IPR036282">
    <property type="entry name" value="Glutathione-S-Trfase_C_sf"/>
</dbReference>
<reference evidence="7" key="1">
    <citation type="submission" date="2025-08" db="UniProtKB">
        <authorList>
            <consortium name="Ensembl"/>
        </authorList>
    </citation>
    <scope>IDENTIFICATION</scope>
</reference>
<keyword evidence="5" id="KW-0472">Membrane</keyword>
<comment type="subunit">
    <text evidence="2">Homodimer.</text>
</comment>
<name>A0A3Q3XGK1_MOLML</name>
<evidence type="ECO:0000256" key="5">
    <source>
        <dbReference type="SAM" id="Phobius"/>
    </source>
</evidence>
<dbReference type="Gene3D" id="1.20.1050.10">
    <property type="match status" value="1"/>
</dbReference>
<dbReference type="PROSITE" id="PS50405">
    <property type="entry name" value="GST_CTER"/>
    <property type="match status" value="1"/>
</dbReference>
<feature type="domain" description="GST C-terminal" evidence="6">
    <location>
        <begin position="14"/>
        <end position="99"/>
    </location>
</feature>
<evidence type="ECO:0000313" key="7">
    <source>
        <dbReference type="Ensembl" id="ENSMMOP00000022186.1"/>
    </source>
</evidence>
<feature type="transmembrane region" description="Helical" evidence="5">
    <location>
        <begin position="78"/>
        <end position="98"/>
    </location>
</feature>
<evidence type="ECO:0000256" key="2">
    <source>
        <dbReference type="ARBA" id="ARBA00011738"/>
    </source>
</evidence>
<evidence type="ECO:0000256" key="1">
    <source>
        <dbReference type="ARBA" id="ARBA00005861"/>
    </source>
</evidence>
<keyword evidence="5" id="KW-0812">Transmembrane</keyword>
<dbReference type="FunFam" id="1.20.1050.10:FF:000101">
    <property type="entry name" value="Glutathione S-transferase Mu 4"/>
    <property type="match status" value="1"/>
</dbReference>
<dbReference type="AlphaFoldDB" id="A0A3Q3XGK1"/>
<dbReference type="SUPFAM" id="SSF47616">
    <property type="entry name" value="GST C-terminal domain-like"/>
    <property type="match status" value="1"/>
</dbReference>
<evidence type="ECO:0000259" key="6">
    <source>
        <dbReference type="PROSITE" id="PS50405"/>
    </source>
</evidence>
<dbReference type="InterPro" id="IPR010987">
    <property type="entry name" value="Glutathione-S-Trfase_C-like"/>
</dbReference>
<sequence>MVNVIFGIFLCGETDDEKVRVDIMENQAMDFRNGFVRLCYTDLDKLKPGYLDMLVGVLKQFSDFLGERKWFAGDKVRHFRGVVYVLVIFKFVLLRVFFF</sequence>
<keyword evidence="8" id="KW-1185">Reference proteome</keyword>
<evidence type="ECO:0000256" key="4">
    <source>
        <dbReference type="ARBA" id="ARBA00022679"/>
    </source>
</evidence>
<dbReference type="PRINTS" id="PR01267">
    <property type="entry name" value="GSTRNSFRASEM"/>
</dbReference>
<proteinExistence type="inferred from homology"/>
<organism evidence="7 8">
    <name type="scientific">Mola mola</name>
    <name type="common">Ocean sunfish</name>
    <name type="synonym">Tetraodon mola</name>
    <dbReference type="NCBI Taxonomy" id="94237"/>
    <lineage>
        <taxon>Eukaryota</taxon>
        <taxon>Metazoa</taxon>
        <taxon>Chordata</taxon>
        <taxon>Craniata</taxon>
        <taxon>Vertebrata</taxon>
        <taxon>Euteleostomi</taxon>
        <taxon>Actinopterygii</taxon>
        <taxon>Neopterygii</taxon>
        <taxon>Teleostei</taxon>
        <taxon>Neoteleostei</taxon>
        <taxon>Acanthomorphata</taxon>
        <taxon>Eupercaria</taxon>
        <taxon>Tetraodontiformes</taxon>
        <taxon>Molidae</taxon>
        <taxon>Mola</taxon>
    </lineage>
</organism>